<organism evidence="11 12">
    <name type="scientific">Bacillus solimangrovi</name>
    <dbReference type="NCBI Taxonomy" id="1305675"/>
    <lineage>
        <taxon>Bacteria</taxon>
        <taxon>Bacillati</taxon>
        <taxon>Bacillota</taxon>
        <taxon>Bacilli</taxon>
        <taxon>Bacillales</taxon>
        <taxon>Bacillaceae</taxon>
        <taxon>Bacillus</taxon>
    </lineage>
</organism>
<feature type="transmembrane region" description="Helical" evidence="9">
    <location>
        <begin position="32"/>
        <end position="50"/>
    </location>
</feature>
<dbReference type="STRING" id="1305675.BFG57_14610"/>
<dbReference type="GO" id="GO:0015297">
    <property type="term" value="F:antiporter activity"/>
    <property type="evidence" value="ECO:0007669"/>
    <property type="project" value="UniProtKB-KW"/>
</dbReference>
<feature type="transmembrane region" description="Helical" evidence="9">
    <location>
        <begin position="106"/>
        <end position="127"/>
    </location>
</feature>
<comment type="subcellular location">
    <subcellularLocation>
        <location evidence="1">Cell membrane</location>
        <topology evidence="1">Multi-pass membrane protein</topology>
    </subcellularLocation>
</comment>
<keyword evidence="4" id="KW-1003">Cell membrane</keyword>
<feature type="transmembrane region" description="Helical" evidence="9">
    <location>
        <begin position="252"/>
        <end position="272"/>
    </location>
</feature>
<dbReference type="EMBL" id="MJEH01000021">
    <property type="protein sequence ID" value="OEH92903.1"/>
    <property type="molecule type" value="Genomic_DNA"/>
</dbReference>
<dbReference type="RefSeq" id="WP_069717081.1">
    <property type="nucleotide sequence ID" value="NZ_MJEH01000021.1"/>
</dbReference>
<feature type="transmembrane region" description="Helical" evidence="9">
    <location>
        <begin position="7"/>
        <end position="26"/>
    </location>
</feature>
<dbReference type="NCBIfam" id="TIGR00931">
    <property type="entry name" value="antiport_nhaC"/>
    <property type="match status" value="1"/>
</dbReference>
<evidence type="ECO:0000256" key="9">
    <source>
        <dbReference type="SAM" id="Phobius"/>
    </source>
</evidence>
<feature type="transmembrane region" description="Helical" evidence="9">
    <location>
        <begin position="314"/>
        <end position="337"/>
    </location>
</feature>
<protein>
    <submittedName>
        <fullName evidence="11">Na+/H+ antiporter NhaC</fullName>
    </submittedName>
</protein>
<evidence type="ECO:0000313" key="11">
    <source>
        <dbReference type="EMBL" id="OEH92903.1"/>
    </source>
</evidence>
<gene>
    <name evidence="11" type="ORF">BFG57_14610</name>
</gene>
<evidence type="ECO:0000256" key="8">
    <source>
        <dbReference type="ARBA" id="ARBA00038435"/>
    </source>
</evidence>
<keyword evidence="7 9" id="KW-0472">Membrane</keyword>
<feature type="transmembrane region" description="Helical" evidence="9">
    <location>
        <begin position="189"/>
        <end position="207"/>
    </location>
</feature>
<name>A0A1E5LFR2_9BACI</name>
<evidence type="ECO:0000256" key="3">
    <source>
        <dbReference type="ARBA" id="ARBA00022449"/>
    </source>
</evidence>
<feature type="transmembrane region" description="Helical" evidence="9">
    <location>
        <begin position="62"/>
        <end position="86"/>
    </location>
</feature>
<evidence type="ECO:0000256" key="4">
    <source>
        <dbReference type="ARBA" id="ARBA00022475"/>
    </source>
</evidence>
<accession>A0A1E5LFR2</accession>
<dbReference type="AlphaFoldDB" id="A0A1E5LFR2"/>
<evidence type="ECO:0000256" key="6">
    <source>
        <dbReference type="ARBA" id="ARBA00022989"/>
    </source>
</evidence>
<evidence type="ECO:0000256" key="2">
    <source>
        <dbReference type="ARBA" id="ARBA00022448"/>
    </source>
</evidence>
<keyword evidence="12" id="KW-1185">Reference proteome</keyword>
<comment type="caution">
    <text evidence="11">The sequence shown here is derived from an EMBL/GenBank/DDBJ whole genome shotgun (WGS) entry which is preliminary data.</text>
</comment>
<dbReference type="InterPro" id="IPR004770">
    <property type="entry name" value="Na/H_antiport_NhaC"/>
</dbReference>
<sequence>MEKQISFFQTIGLFAALLSIIFYGIFELGVHPHMPLLLSIVFLAVAARGFGFKWNEIEKGLVNGVTVGIKPLFILGLIGIVIGVWMQSGAVPTLLHLGFKWINPEWFTISALFVTVLVSTFTGSSFTTVGTVGVALMGIASGLGVNPGLAAGAIVSGALFGDKMSPLSDTTNFAPGIVGVDLFSHIRHMLWTTIPSFIVTIIFFLIMREGNVGTVEWENLKQAQIILSQHFNLTEVTLLSPLLVMILAFRRFPTIPTLIAGIGSGVILAHLTQANVTVQSWMNVMQKGFVLESGNEIVDGIVTRGGLQSMMGSISLIIIALALGGLIHHLGMLQTLIKGISKMIRRQGDVIASTVAASLGVNLLTGEQYLSILLPGQTFSDMYDKFSLDPKNLSRTLEDAGTLINPLIPWGVSGAFFSEALGVAVLDYLPYAVFLYASPIIAILLGYLNIGIAKKVV</sequence>
<evidence type="ECO:0000313" key="12">
    <source>
        <dbReference type="Proteomes" id="UP000095209"/>
    </source>
</evidence>
<dbReference type="InterPro" id="IPR052180">
    <property type="entry name" value="NhaC_Na-H+_Antiporter"/>
</dbReference>
<dbReference type="OrthoDB" id="9762978at2"/>
<keyword evidence="3" id="KW-0050">Antiport</keyword>
<evidence type="ECO:0000256" key="1">
    <source>
        <dbReference type="ARBA" id="ARBA00004651"/>
    </source>
</evidence>
<feature type="transmembrane region" description="Helical" evidence="9">
    <location>
        <begin position="134"/>
        <end position="160"/>
    </location>
</feature>
<evidence type="ECO:0000259" key="10">
    <source>
        <dbReference type="Pfam" id="PF03553"/>
    </source>
</evidence>
<proteinExistence type="inferred from homology"/>
<feature type="transmembrane region" description="Helical" evidence="9">
    <location>
        <begin position="431"/>
        <end position="450"/>
    </location>
</feature>
<keyword evidence="5 9" id="KW-0812">Transmembrane</keyword>
<dbReference type="PANTHER" id="PTHR33451">
    <property type="entry name" value="MALATE-2H(+)/NA(+)-LACTATE ANTIPORTER"/>
    <property type="match status" value="1"/>
</dbReference>
<dbReference type="InterPro" id="IPR018461">
    <property type="entry name" value="Na/H_Antiport_NhaC-like_C"/>
</dbReference>
<dbReference type="PANTHER" id="PTHR33451:SF6">
    <property type="entry name" value="NA(+)_H(+) ANTIPORTER NHAC"/>
    <property type="match status" value="1"/>
</dbReference>
<comment type="similarity">
    <text evidence="8">Belongs to the NhaC Na(+)/H(+) (TC 2.A.35) antiporter family.</text>
</comment>
<keyword evidence="6 9" id="KW-1133">Transmembrane helix</keyword>
<dbReference type="GO" id="GO:0005886">
    <property type="term" value="C:plasma membrane"/>
    <property type="evidence" value="ECO:0007669"/>
    <property type="project" value="UniProtKB-SubCell"/>
</dbReference>
<reference evidence="11 12" key="1">
    <citation type="submission" date="2016-08" db="EMBL/GenBank/DDBJ databases">
        <title>Genome of Bacillus solimangrovi GH2-4.</title>
        <authorList>
            <person name="Lim S."/>
            <person name="Kim B.-C."/>
        </authorList>
    </citation>
    <scope>NUCLEOTIDE SEQUENCE [LARGE SCALE GENOMIC DNA]</scope>
    <source>
        <strain evidence="11 12">GH2-4</strain>
    </source>
</reference>
<dbReference type="Pfam" id="PF03553">
    <property type="entry name" value="Na_H_antiporter"/>
    <property type="match status" value="1"/>
</dbReference>
<feature type="domain" description="Na+/H+ antiporter NhaC-like C-terminal" evidence="10">
    <location>
        <begin position="157"/>
        <end position="449"/>
    </location>
</feature>
<evidence type="ECO:0000256" key="5">
    <source>
        <dbReference type="ARBA" id="ARBA00022692"/>
    </source>
</evidence>
<keyword evidence="2" id="KW-0813">Transport</keyword>
<evidence type="ECO:0000256" key="7">
    <source>
        <dbReference type="ARBA" id="ARBA00023136"/>
    </source>
</evidence>
<dbReference type="Proteomes" id="UP000095209">
    <property type="component" value="Unassembled WGS sequence"/>
</dbReference>